<feature type="compositionally biased region" description="Basic and acidic residues" evidence="6">
    <location>
        <begin position="463"/>
        <end position="481"/>
    </location>
</feature>
<sequence length="481" mass="54823">MDSLSLPPMAVTTLIMTAVMVLGTAALCWRVLRRRDTRLAALQETLEEAREQQVETERLLAEREALLERERAHGQQQRQQLDERERRLTTLGAELADYRERCTRLEVERQKDSAHFEERMATLVSAREELTREFERLAGRIFDERQQQFAQYSRDSIAGLTAPLREQIEQFRARIETLHGEQQRGHTQLAGQLDQLAGLNRQMSEDASNLTRALKGDSKARGNWGELILERVLERSGLRAGIEYAREVSLENDEGGRLRPDAVIYLPEKRHLIVDAKVSLNAWSEVVAATDDAVRHAAMQRHLRSVRGHIESLAAKEYPRLAGMNAPDMVFLFMPVEPAFAAVFEHDDRLFHDAFDRRVVLVTPTTLLASLRTVAGLWRLERHNDNAREIVSRAEKLLEKCQNFVASMDDVGTHLTRAGNSHRQAMDRLRDGQGSLIAQAGRLNALGARNRRDWPSSVVEAAEQGREAEQREADQPRREDD</sequence>
<proteinExistence type="inferred from homology"/>
<keyword evidence="4" id="KW-0233">DNA recombination</keyword>
<keyword evidence="9" id="KW-1185">Reference proteome</keyword>
<evidence type="ECO:0000256" key="4">
    <source>
        <dbReference type="ARBA" id="ARBA00023172"/>
    </source>
</evidence>
<keyword evidence="3 5" id="KW-0175">Coiled coil</keyword>
<feature type="region of interest" description="Disordered" evidence="6">
    <location>
        <begin position="453"/>
        <end position="481"/>
    </location>
</feature>
<dbReference type="Proteomes" id="UP001589814">
    <property type="component" value="Unassembled WGS sequence"/>
</dbReference>
<feature type="coiled-coil region" evidence="5">
    <location>
        <begin position="32"/>
        <end position="108"/>
    </location>
</feature>
<dbReference type="EMBL" id="JBHLVX010000060">
    <property type="protein sequence ID" value="MFC0269544.1"/>
    <property type="molecule type" value="Genomic_DNA"/>
</dbReference>
<name>A0ABV6G8H0_9GAMM</name>
<evidence type="ECO:0000256" key="5">
    <source>
        <dbReference type="SAM" id="Coils"/>
    </source>
</evidence>
<dbReference type="Pfam" id="PF02646">
    <property type="entry name" value="RmuC"/>
    <property type="match status" value="1"/>
</dbReference>
<feature type="transmembrane region" description="Helical" evidence="7">
    <location>
        <begin position="6"/>
        <end position="29"/>
    </location>
</feature>
<accession>A0ABV6G8H0</accession>
<dbReference type="PANTHER" id="PTHR30563">
    <property type="entry name" value="DNA RECOMBINATION PROTEIN RMUC"/>
    <property type="match status" value="1"/>
</dbReference>
<protein>
    <submittedName>
        <fullName evidence="8">DNA recombination protein RmuC</fullName>
    </submittedName>
</protein>
<evidence type="ECO:0000256" key="2">
    <source>
        <dbReference type="ARBA" id="ARBA00009840"/>
    </source>
</evidence>
<comment type="function">
    <text evidence="1">Involved in DNA recombination.</text>
</comment>
<evidence type="ECO:0000313" key="9">
    <source>
        <dbReference type="Proteomes" id="UP001589814"/>
    </source>
</evidence>
<evidence type="ECO:0000256" key="7">
    <source>
        <dbReference type="SAM" id="Phobius"/>
    </source>
</evidence>
<evidence type="ECO:0000256" key="1">
    <source>
        <dbReference type="ARBA" id="ARBA00003416"/>
    </source>
</evidence>
<dbReference type="InterPro" id="IPR003798">
    <property type="entry name" value="DNA_recombination_RmuC"/>
</dbReference>
<dbReference type="PANTHER" id="PTHR30563:SF0">
    <property type="entry name" value="DNA RECOMBINATION PROTEIN RMUC"/>
    <property type="match status" value="1"/>
</dbReference>
<keyword evidence="7" id="KW-0812">Transmembrane</keyword>
<keyword evidence="7" id="KW-1133">Transmembrane helix</keyword>
<dbReference type="RefSeq" id="WP_245558698.1">
    <property type="nucleotide sequence ID" value="NZ_JBHLVX010000060.1"/>
</dbReference>
<comment type="similarity">
    <text evidence="2">Belongs to the RmuC family.</text>
</comment>
<evidence type="ECO:0000256" key="3">
    <source>
        <dbReference type="ARBA" id="ARBA00023054"/>
    </source>
</evidence>
<comment type="caution">
    <text evidence="8">The sequence shown here is derived from an EMBL/GenBank/DDBJ whole genome shotgun (WGS) entry which is preliminary data.</text>
</comment>
<organism evidence="8 9">
    <name type="scientific">Kushneria aurantia</name>
    <dbReference type="NCBI Taxonomy" id="504092"/>
    <lineage>
        <taxon>Bacteria</taxon>
        <taxon>Pseudomonadati</taxon>
        <taxon>Pseudomonadota</taxon>
        <taxon>Gammaproteobacteria</taxon>
        <taxon>Oceanospirillales</taxon>
        <taxon>Halomonadaceae</taxon>
        <taxon>Kushneria</taxon>
    </lineage>
</organism>
<evidence type="ECO:0000313" key="8">
    <source>
        <dbReference type="EMBL" id="MFC0269544.1"/>
    </source>
</evidence>
<evidence type="ECO:0000256" key="6">
    <source>
        <dbReference type="SAM" id="MobiDB-lite"/>
    </source>
</evidence>
<reference evidence="8 9" key="1">
    <citation type="submission" date="2024-09" db="EMBL/GenBank/DDBJ databases">
        <authorList>
            <person name="Sun Q."/>
            <person name="Mori K."/>
        </authorList>
    </citation>
    <scope>NUCLEOTIDE SEQUENCE [LARGE SCALE GENOMIC DNA]</scope>
    <source>
        <strain evidence="8 9">CCM 7415</strain>
    </source>
</reference>
<keyword evidence="7" id="KW-0472">Membrane</keyword>
<gene>
    <name evidence="8" type="primary">rmuC</name>
    <name evidence="8" type="ORF">ACFFHW_16375</name>
</gene>